<dbReference type="FunFam" id="3.30.1370.10:FF:000037">
    <property type="entry name" value="KH domain protein"/>
    <property type="match status" value="1"/>
</dbReference>
<dbReference type="GO" id="GO:0003723">
    <property type="term" value="F:RNA binding"/>
    <property type="evidence" value="ECO:0007669"/>
    <property type="project" value="InterPro"/>
</dbReference>
<proteinExistence type="predicted"/>
<dbReference type="InterPro" id="IPR031121">
    <property type="entry name" value="RIK/BLOM7"/>
</dbReference>
<dbReference type="InterPro" id="IPR036612">
    <property type="entry name" value="KH_dom_type_1_sf"/>
</dbReference>
<dbReference type="Pfam" id="PF23469">
    <property type="entry name" value="KH_12"/>
    <property type="match status" value="1"/>
</dbReference>
<dbReference type="PANTHER" id="PTHR15744:SF0">
    <property type="entry name" value="KH HOMOLOGY DOMAIN-CONTAINING PROTEIN 4"/>
    <property type="match status" value="1"/>
</dbReference>
<evidence type="ECO:0000259" key="3">
    <source>
        <dbReference type="Pfam" id="PF23469"/>
    </source>
</evidence>
<dbReference type="Proteomes" id="UP001219933">
    <property type="component" value="Chromosome 2"/>
</dbReference>
<dbReference type="Gene3D" id="3.30.1370.10">
    <property type="entry name" value="K Homology domain, type 1"/>
    <property type="match status" value="2"/>
</dbReference>
<evidence type="ECO:0000313" key="5">
    <source>
        <dbReference type="Proteomes" id="UP001219933"/>
    </source>
</evidence>
<feature type="domain" description="KHDC4/BBP-like KH-domain type I" evidence="2">
    <location>
        <begin position="171"/>
        <end position="244"/>
    </location>
</feature>
<feature type="domain" description="ATP-dependent RNA helicase PRP5/DDX46/KHDC4 KH" evidence="3">
    <location>
        <begin position="56"/>
        <end position="133"/>
    </location>
</feature>
<organism evidence="4 5">
    <name type="scientific">Malassezia cuniculi</name>
    <dbReference type="NCBI Taxonomy" id="948313"/>
    <lineage>
        <taxon>Eukaryota</taxon>
        <taxon>Fungi</taxon>
        <taxon>Dikarya</taxon>
        <taxon>Basidiomycota</taxon>
        <taxon>Ustilaginomycotina</taxon>
        <taxon>Malasseziomycetes</taxon>
        <taxon>Malasseziales</taxon>
        <taxon>Malasseziaceae</taxon>
        <taxon>Malassezia</taxon>
    </lineage>
</organism>
<dbReference type="PANTHER" id="PTHR15744">
    <property type="entry name" value="BLOM7"/>
    <property type="match status" value="1"/>
</dbReference>
<accession>A0AAF0JB03</accession>
<evidence type="ECO:0008006" key="6">
    <source>
        <dbReference type="Google" id="ProtNLM"/>
    </source>
</evidence>
<protein>
    <recommendedName>
        <fullName evidence="6">K Homology domain-containing protein</fullName>
    </recommendedName>
</protein>
<dbReference type="Pfam" id="PF22675">
    <property type="entry name" value="KH-I_KHDC4-BBP"/>
    <property type="match status" value="1"/>
</dbReference>
<keyword evidence="5" id="KW-1185">Reference proteome</keyword>
<dbReference type="InterPro" id="IPR056149">
    <property type="entry name" value="PRP5/DDX46/KHDC4_KH"/>
</dbReference>
<feature type="region of interest" description="Disordered" evidence="1">
    <location>
        <begin position="271"/>
        <end position="351"/>
    </location>
</feature>
<sequence length="388" mass="43437">MSERRSKWDRPAADPQSKALTTAAEAAARIASQFRPSTALVRRPDYEEGEEGAFTEDIDINDHRNRYLLTKSQTQVHLRETTGARLFTRGTWYPDRSMIRNGEPPLYLHVVADTREALDNAVARINMLMSQDLPQLLDDRITRRETDQQRYMREHGLWPELKVPVDLDPLRNFNTRAKLVGPHGMFIKFIQNETRVRVQIRGSGSGYADPETGAEDSEPLYILLSASDKESLKKAHELTIDLVDAVTVEWHKARAASGLSYDADIITGKKPGFTGEAKTDAVPAPPDEPAPPPPEEPAPPPPEDGQPAPPAPPAPESEPEPEPQQKPQPEPQPEPEPEPEPAPTAEEEAALRQYWKDYVAWEQSFVNYHGRRPTSAEGAQDVPSEYRS</sequence>
<evidence type="ECO:0000313" key="4">
    <source>
        <dbReference type="EMBL" id="WFD34816.1"/>
    </source>
</evidence>
<dbReference type="InterPro" id="IPR055256">
    <property type="entry name" value="KH_1_KHDC4/BBP-like"/>
</dbReference>
<feature type="compositionally biased region" description="Basic and acidic residues" evidence="1">
    <location>
        <begin position="1"/>
        <end position="12"/>
    </location>
</feature>
<feature type="compositionally biased region" description="Pro residues" evidence="1">
    <location>
        <begin position="283"/>
        <end position="332"/>
    </location>
</feature>
<dbReference type="CDD" id="cd22386">
    <property type="entry name" value="KH-I_KHDC4_rpt2"/>
    <property type="match status" value="1"/>
</dbReference>
<dbReference type="AlphaFoldDB" id="A0AAF0JB03"/>
<dbReference type="GO" id="GO:0005634">
    <property type="term" value="C:nucleus"/>
    <property type="evidence" value="ECO:0007669"/>
    <property type="project" value="InterPro"/>
</dbReference>
<feature type="region of interest" description="Disordered" evidence="1">
    <location>
        <begin position="1"/>
        <end position="25"/>
    </location>
</feature>
<gene>
    <name evidence="4" type="ORF">MCUN1_001660</name>
</gene>
<dbReference type="SUPFAM" id="SSF54791">
    <property type="entry name" value="Eukaryotic type KH-domain (KH-domain type I)"/>
    <property type="match status" value="2"/>
</dbReference>
<dbReference type="EMBL" id="CP119878">
    <property type="protein sequence ID" value="WFD34816.1"/>
    <property type="molecule type" value="Genomic_DNA"/>
</dbReference>
<name>A0AAF0JB03_9BASI</name>
<evidence type="ECO:0000259" key="2">
    <source>
        <dbReference type="Pfam" id="PF22675"/>
    </source>
</evidence>
<dbReference type="InterPro" id="IPR047889">
    <property type="entry name" value="KHDC4_KH-I_second"/>
</dbReference>
<reference evidence="4" key="1">
    <citation type="submission" date="2023-03" db="EMBL/GenBank/DDBJ databases">
        <title>Mating type loci evolution in Malassezia.</title>
        <authorList>
            <person name="Coelho M.A."/>
        </authorList>
    </citation>
    <scope>NUCLEOTIDE SEQUENCE</scope>
    <source>
        <strain evidence="4">CBS 11721</strain>
    </source>
</reference>
<evidence type="ECO:0000256" key="1">
    <source>
        <dbReference type="SAM" id="MobiDB-lite"/>
    </source>
</evidence>